<sequence>MAERPQSDLGAVLRQEAERHVPDSEAMFARINRRRATPVRHTAPPRTLWGFAALRPVAAAFSVAATLVAGFTGIRLLTGDDPRDTPAATTGTPSAAPTSNPPLPPATTRPAPGTSDRPQQTGGGDDSPTRTRSGRTPSSAPPSFQPVSGFASSTGVINPYSTETWAQSDVAITTTRELTALDVAISVTRTEGVQNTGSWSTIPNAMIKITLTEEKEALIYRFTLVPGGTLAAGTYTFAAQYQHAPGKRDPSRDLYRATASGGGRKAEVTGTFVAAG</sequence>
<organism evidence="2 3">
    <name type="scientific">Actinoplanes teichomyceticus</name>
    <dbReference type="NCBI Taxonomy" id="1867"/>
    <lineage>
        <taxon>Bacteria</taxon>
        <taxon>Bacillati</taxon>
        <taxon>Actinomycetota</taxon>
        <taxon>Actinomycetes</taxon>
        <taxon>Micromonosporales</taxon>
        <taxon>Micromonosporaceae</taxon>
        <taxon>Actinoplanes</taxon>
    </lineage>
</organism>
<proteinExistence type="predicted"/>
<evidence type="ECO:0000313" key="2">
    <source>
        <dbReference type="EMBL" id="TWG10683.1"/>
    </source>
</evidence>
<dbReference type="AlphaFoldDB" id="A0A561VGE8"/>
<feature type="region of interest" description="Disordered" evidence="1">
    <location>
        <begin position="77"/>
        <end position="151"/>
    </location>
</feature>
<name>A0A561VGE8_ACTTI</name>
<evidence type="ECO:0000313" key="3">
    <source>
        <dbReference type="Proteomes" id="UP000320239"/>
    </source>
</evidence>
<reference evidence="2 3" key="1">
    <citation type="submission" date="2019-06" db="EMBL/GenBank/DDBJ databases">
        <title>Sequencing the genomes of 1000 actinobacteria strains.</title>
        <authorList>
            <person name="Klenk H.-P."/>
        </authorList>
    </citation>
    <scope>NUCLEOTIDE SEQUENCE [LARGE SCALE GENOMIC DNA]</scope>
    <source>
        <strain evidence="2 3">DSM 43866</strain>
    </source>
</reference>
<dbReference type="Proteomes" id="UP000320239">
    <property type="component" value="Unassembled WGS sequence"/>
</dbReference>
<protein>
    <submittedName>
        <fullName evidence="2">Uncharacterized protein</fullName>
    </submittedName>
</protein>
<dbReference type="RefSeq" id="WP_122976590.1">
    <property type="nucleotide sequence ID" value="NZ_BOMX01000126.1"/>
</dbReference>
<dbReference type="OrthoDB" id="4147502at2"/>
<gene>
    <name evidence="2" type="ORF">FHX34_107177</name>
</gene>
<feature type="compositionally biased region" description="Low complexity" evidence="1">
    <location>
        <begin position="85"/>
        <end position="98"/>
    </location>
</feature>
<evidence type="ECO:0000256" key="1">
    <source>
        <dbReference type="SAM" id="MobiDB-lite"/>
    </source>
</evidence>
<comment type="caution">
    <text evidence="2">The sequence shown here is derived from an EMBL/GenBank/DDBJ whole genome shotgun (WGS) entry which is preliminary data.</text>
</comment>
<keyword evidence="3" id="KW-1185">Reference proteome</keyword>
<dbReference type="EMBL" id="VIWY01000007">
    <property type="protein sequence ID" value="TWG10683.1"/>
    <property type="molecule type" value="Genomic_DNA"/>
</dbReference>
<accession>A0A561VGE8</accession>